<feature type="compositionally biased region" description="Basic and acidic residues" evidence="1">
    <location>
        <begin position="1284"/>
        <end position="1297"/>
    </location>
</feature>
<dbReference type="PANTHER" id="PTHR34536:SF4">
    <property type="entry name" value="BTZ DOMAIN-CONTAINING PROTEIN"/>
    <property type="match status" value="1"/>
</dbReference>
<feature type="region of interest" description="Disordered" evidence="1">
    <location>
        <begin position="117"/>
        <end position="223"/>
    </location>
</feature>
<evidence type="ECO:0000256" key="1">
    <source>
        <dbReference type="SAM" id="MobiDB-lite"/>
    </source>
</evidence>
<feature type="compositionally biased region" description="Basic and acidic residues" evidence="1">
    <location>
        <begin position="747"/>
        <end position="757"/>
    </location>
</feature>
<feature type="region of interest" description="Disordered" evidence="1">
    <location>
        <begin position="725"/>
        <end position="798"/>
    </location>
</feature>
<feature type="compositionally biased region" description="Basic and acidic residues" evidence="1">
    <location>
        <begin position="513"/>
        <end position="522"/>
    </location>
</feature>
<feature type="region of interest" description="Disordered" evidence="1">
    <location>
        <begin position="1094"/>
        <end position="1153"/>
    </location>
</feature>
<feature type="compositionally biased region" description="Basic and acidic residues" evidence="1">
    <location>
        <begin position="1254"/>
        <end position="1270"/>
    </location>
</feature>
<comment type="caution">
    <text evidence="2">The sequence shown here is derived from an EMBL/GenBank/DDBJ whole genome shotgun (WGS) entry which is preliminary data.</text>
</comment>
<feature type="region of interest" description="Disordered" evidence="1">
    <location>
        <begin position="866"/>
        <end position="906"/>
    </location>
</feature>
<feature type="compositionally biased region" description="Basic and acidic residues" evidence="1">
    <location>
        <begin position="1320"/>
        <end position="1337"/>
    </location>
</feature>
<evidence type="ECO:0000313" key="2">
    <source>
        <dbReference type="EMBL" id="KAL3521004.1"/>
    </source>
</evidence>
<proteinExistence type="predicted"/>
<gene>
    <name evidence="2" type="ORF">ACH5RR_019153</name>
</gene>
<feature type="region of interest" description="Disordered" evidence="1">
    <location>
        <begin position="597"/>
        <end position="651"/>
    </location>
</feature>
<organism evidence="2 3">
    <name type="scientific">Cinchona calisaya</name>
    <dbReference type="NCBI Taxonomy" id="153742"/>
    <lineage>
        <taxon>Eukaryota</taxon>
        <taxon>Viridiplantae</taxon>
        <taxon>Streptophyta</taxon>
        <taxon>Embryophyta</taxon>
        <taxon>Tracheophyta</taxon>
        <taxon>Spermatophyta</taxon>
        <taxon>Magnoliopsida</taxon>
        <taxon>eudicotyledons</taxon>
        <taxon>Gunneridae</taxon>
        <taxon>Pentapetalae</taxon>
        <taxon>asterids</taxon>
        <taxon>lamiids</taxon>
        <taxon>Gentianales</taxon>
        <taxon>Rubiaceae</taxon>
        <taxon>Cinchonoideae</taxon>
        <taxon>Cinchoneae</taxon>
        <taxon>Cinchona</taxon>
    </lineage>
</organism>
<feature type="region of interest" description="Disordered" evidence="1">
    <location>
        <begin position="945"/>
        <end position="972"/>
    </location>
</feature>
<feature type="compositionally biased region" description="Basic and acidic residues" evidence="1">
    <location>
        <begin position="879"/>
        <end position="889"/>
    </location>
</feature>
<protein>
    <submittedName>
        <fullName evidence="2">Uncharacterized protein</fullName>
    </submittedName>
</protein>
<feature type="compositionally biased region" description="Polar residues" evidence="1">
    <location>
        <begin position="628"/>
        <end position="641"/>
    </location>
</feature>
<accession>A0ABD2ZNW1</accession>
<feature type="compositionally biased region" description="Basic and acidic residues" evidence="1">
    <location>
        <begin position="787"/>
        <end position="796"/>
    </location>
</feature>
<dbReference type="PANTHER" id="PTHR34536">
    <property type="entry name" value="DENTIN SIALOPHOSPHOPROTEIN-LIKE PROTEIN"/>
    <property type="match status" value="1"/>
</dbReference>
<feature type="compositionally biased region" description="Polar residues" evidence="1">
    <location>
        <begin position="442"/>
        <end position="454"/>
    </location>
</feature>
<feature type="compositionally biased region" description="Polar residues" evidence="1">
    <location>
        <begin position="945"/>
        <end position="955"/>
    </location>
</feature>
<feature type="compositionally biased region" description="Polar residues" evidence="1">
    <location>
        <begin position="523"/>
        <end position="534"/>
    </location>
</feature>
<reference evidence="2 3" key="1">
    <citation type="submission" date="2024-11" db="EMBL/GenBank/DDBJ databases">
        <title>A near-complete genome assembly of Cinchona calisaya.</title>
        <authorList>
            <person name="Lian D.C."/>
            <person name="Zhao X.W."/>
            <person name="Wei L."/>
        </authorList>
    </citation>
    <scope>NUCLEOTIDE SEQUENCE [LARGE SCALE GENOMIC DNA]</scope>
    <source>
        <tissue evidence="2">Nenye</tissue>
    </source>
</reference>
<feature type="region of interest" description="Disordered" evidence="1">
    <location>
        <begin position="510"/>
        <end position="536"/>
    </location>
</feature>
<feature type="compositionally biased region" description="Basic and acidic residues" evidence="1">
    <location>
        <begin position="765"/>
        <end position="778"/>
    </location>
</feature>
<feature type="compositionally biased region" description="Basic and acidic residues" evidence="1">
    <location>
        <begin position="148"/>
        <end position="182"/>
    </location>
</feature>
<dbReference type="Proteomes" id="UP001630127">
    <property type="component" value="Unassembled WGS sequence"/>
</dbReference>
<feature type="compositionally biased region" description="Low complexity" evidence="1">
    <location>
        <begin position="1216"/>
        <end position="1227"/>
    </location>
</feature>
<feature type="compositionally biased region" description="Polar residues" evidence="1">
    <location>
        <begin position="890"/>
        <end position="906"/>
    </location>
</feature>
<feature type="region of interest" description="Disordered" evidence="1">
    <location>
        <begin position="1432"/>
        <end position="1461"/>
    </location>
</feature>
<keyword evidence="3" id="KW-1185">Reference proteome</keyword>
<feature type="region of interest" description="Disordered" evidence="1">
    <location>
        <begin position="434"/>
        <end position="456"/>
    </location>
</feature>
<name>A0ABD2ZNW1_9GENT</name>
<sequence>MEIEEKREKTDEDRGTTSVRRCLCVKCEGFMNGVVRPNVSLGPWCWIGVYDFWAFKVWKRATVVVGYFGPKYCSVWSDPVGPEAKQTTRFKSNPNGALSRRSSTDISAGIPFKKRRFLLDSPSSPPCQEPLPEVIDVKKNDESSSDTKNNEKSGSDSVEKKDSSLELKNKEESTADLKKIEESASDLPNKVASTTDSKNDEKSTSSQGPSNLNVSSKSPGTSDVSKINLLEVKKESISAPNANLVRLDTVVSVLSLPELSPMITLGSANRVESKTEFLSTGKSASPEVPGTSIDAPLVSVKKEIHSQQVEEECKLELSKGSGNNDDKLASEPKEFIVASLSVDPSLFSLSLSKEKPITEEKSGDTSLNNCSISGSANRSNWDLNTTMDAWEEGSVGDAAFQGIVDGSGKTISVNNERPLSSTAEVSVCSEKGKEVIARNEPKSSSPFSSVQLNQQHDDSLRLTLSSSFREMGSVREPPGLSKANVASRMKVSTDLRSELVSTLNKNSSGCRIVKSEPTDENSKNNSVGATNSSSDLRDFSAVKSEHIEKHNTEAVEFSASSPQELTGQMSIKSEPTIEVSQELCRAKDLRPQQSTVKFVSSQDSGSSFVLPMPLTPQKPSPSRLPASSELSTSADVSTQSERSVHTKEPRIDSADIVQADVDLIPKTAIRHRIREGNMAGHKIDISEVGCMNVVDPEVKRANERLHDLPVNGQESVSDEEKINISAGSEDESYDSECESDGNQAFGRHLDTQDRGGRDDDDYEDGEVRDALENSKIEEPTADGIIEDSAKHGDCNNKHCSSVYPGDTNTEQSRLDHKENELKIHDITAVDYIKESVGTVSNKNCEQLTANDGPSDKLSSDGMVTTGVDVKEPCNSSQRKLLDRTGKKSSQEGVENETSCDGITGSGSRTVAIAGEAKGEIAKSGNMAEKPDSPLSIVEASLNGNNAAKDSSSGGNKSRIINLPRASAASPGKTRSILDRLLSSRNGRERYSDLDGEKFIPQGKRDEIDSDSPQRFIRERIQYQPFRNSRSNYTRGRGRFSGRLDASRSEWGSDRDFAFEGYNDDYRFTRNKHAAVISDTELGCSDYVIPPDGAALSSVRGRKPLNDDLPSFRRPSSRRLSPRGRDGPGGRESQILRRIPRNISPSRHNDQNGVDFVGLRQDEKYTSGLPDDIIDPAYNRPHSMYDGGDTQFERANRNFPTFQRRGFPRVRSKSPVGSRTRSPGSWSSPRRRSSDGFSGLPQLTQHRSPAMYGVERMRSPDRSCFPEEMVARRRGSPSYLARPPNDTRDVDSGRDHGHPRPINSSRRSPSDRVFNRSTRNRRLDDVDPRIRSGDDEYFGRPVHSGRFQEFHGEGSSDERRKCGDRRGLIRSFRPPYVSDSDNLRFHLDDGPRPFRFCSEEDPEFVGRGIREREFDGRMKNRPTVAPRRIRSIDDQEGNYRHRGQVWPDDGFSEGSGFKRRRF</sequence>
<feature type="compositionally biased region" description="Polar residues" evidence="1">
    <location>
        <begin position="597"/>
        <end position="607"/>
    </location>
</feature>
<dbReference type="EMBL" id="JBJUIK010000008">
    <property type="protein sequence ID" value="KAL3521004.1"/>
    <property type="molecule type" value="Genomic_DNA"/>
</dbReference>
<feature type="compositionally biased region" description="Basic and acidic residues" evidence="1">
    <location>
        <begin position="642"/>
        <end position="651"/>
    </location>
</feature>
<feature type="compositionally biased region" description="Polar residues" evidence="1">
    <location>
        <begin position="204"/>
        <end position="223"/>
    </location>
</feature>
<feature type="compositionally biased region" description="Acidic residues" evidence="1">
    <location>
        <begin position="728"/>
        <end position="739"/>
    </location>
</feature>
<feature type="region of interest" description="Disordered" evidence="1">
    <location>
        <begin position="1165"/>
        <end position="1341"/>
    </location>
</feature>
<evidence type="ECO:0000313" key="3">
    <source>
        <dbReference type="Proteomes" id="UP001630127"/>
    </source>
</evidence>